<dbReference type="Proteomes" id="UP001479290">
    <property type="component" value="Unassembled WGS sequence"/>
</dbReference>
<accession>A0AAW1ZRM2</accession>
<comment type="caution">
    <text evidence="1">The sequence shown here is derived from an EMBL/GenBank/DDBJ whole genome shotgun (WGS) entry which is preliminary data.</text>
</comment>
<dbReference type="EMBL" id="JAWDJR010000013">
    <property type="protein sequence ID" value="KAK9963966.1"/>
    <property type="molecule type" value="Genomic_DNA"/>
</dbReference>
<dbReference type="AlphaFoldDB" id="A0AAW1ZRM2"/>
<name>A0AAW1ZRM2_CULAL</name>
<protein>
    <submittedName>
        <fullName evidence="1">Uncharacterized protein</fullName>
    </submittedName>
</protein>
<evidence type="ECO:0000313" key="2">
    <source>
        <dbReference type="Proteomes" id="UP001479290"/>
    </source>
</evidence>
<keyword evidence="2" id="KW-1185">Reference proteome</keyword>
<reference evidence="1 2" key="1">
    <citation type="submission" date="2024-05" db="EMBL/GenBank/DDBJ databases">
        <title>A high-quality chromosomal-level genome assembly of Topmouth culter (Culter alburnus).</title>
        <authorList>
            <person name="Zhao H."/>
        </authorList>
    </citation>
    <scope>NUCLEOTIDE SEQUENCE [LARGE SCALE GENOMIC DNA]</scope>
    <source>
        <strain evidence="1">CATC2023</strain>
        <tissue evidence="1">Muscle</tissue>
    </source>
</reference>
<evidence type="ECO:0000313" key="1">
    <source>
        <dbReference type="EMBL" id="KAK9963966.1"/>
    </source>
</evidence>
<gene>
    <name evidence="1" type="ORF">ABG768_005177</name>
</gene>
<sequence>MDACLWFSLLEHDRELDLGDEDLMRDGVSSGASTSSGFQSCGFKSGFKIWQDLEQGLSMEVQDFALGMFMGATEEAAEHAKQDDMLTGLMGQQGV</sequence>
<organism evidence="1 2">
    <name type="scientific">Culter alburnus</name>
    <name type="common">Topmouth culter</name>
    <dbReference type="NCBI Taxonomy" id="194366"/>
    <lineage>
        <taxon>Eukaryota</taxon>
        <taxon>Metazoa</taxon>
        <taxon>Chordata</taxon>
        <taxon>Craniata</taxon>
        <taxon>Vertebrata</taxon>
        <taxon>Euteleostomi</taxon>
        <taxon>Actinopterygii</taxon>
        <taxon>Neopterygii</taxon>
        <taxon>Teleostei</taxon>
        <taxon>Ostariophysi</taxon>
        <taxon>Cypriniformes</taxon>
        <taxon>Xenocyprididae</taxon>
        <taxon>Xenocypridinae</taxon>
        <taxon>Culter</taxon>
    </lineage>
</organism>
<proteinExistence type="predicted"/>